<dbReference type="PANTHER" id="PTHR14087">
    <property type="entry name" value="THYMOCYTE NUCLEAR PROTEIN 1"/>
    <property type="match status" value="1"/>
</dbReference>
<dbReference type="Gene3D" id="3.10.590.10">
    <property type="entry name" value="ph1033 like domains"/>
    <property type="match status" value="1"/>
</dbReference>
<dbReference type="RefSeq" id="WP_156227942.1">
    <property type="nucleotide sequence ID" value="NZ_CP046415.1"/>
</dbReference>
<dbReference type="SUPFAM" id="SSF88697">
    <property type="entry name" value="PUA domain-like"/>
    <property type="match status" value="1"/>
</dbReference>
<evidence type="ECO:0000313" key="2">
    <source>
        <dbReference type="EMBL" id="QGT77904.1"/>
    </source>
</evidence>
<dbReference type="InterPro" id="IPR052181">
    <property type="entry name" value="5hmC_binding"/>
</dbReference>
<proteinExistence type="predicted"/>
<reference evidence="2 3" key="1">
    <citation type="submission" date="2019-11" db="EMBL/GenBank/DDBJ databases">
        <authorList>
            <person name="Zhang J."/>
            <person name="Sun C."/>
        </authorList>
    </citation>
    <scope>NUCLEOTIDE SEQUENCE [LARGE SCALE GENOMIC DNA]</scope>
    <source>
        <strain evidence="3">sp2</strain>
    </source>
</reference>
<evidence type="ECO:0000313" key="3">
    <source>
        <dbReference type="Proteomes" id="UP000427716"/>
    </source>
</evidence>
<feature type="domain" description="EVE" evidence="1">
    <location>
        <begin position="2"/>
        <end position="148"/>
    </location>
</feature>
<dbReference type="CDD" id="cd21133">
    <property type="entry name" value="EVE"/>
    <property type="match status" value="1"/>
</dbReference>
<name>A0A6I6D2Q0_9GAMM</name>
<dbReference type="InterPro" id="IPR002740">
    <property type="entry name" value="EVE_domain"/>
</dbReference>
<organism evidence="2 3">
    <name type="scientific">Guyparkeria halophila</name>
    <dbReference type="NCBI Taxonomy" id="47960"/>
    <lineage>
        <taxon>Bacteria</taxon>
        <taxon>Pseudomonadati</taxon>
        <taxon>Pseudomonadota</taxon>
        <taxon>Gammaproteobacteria</taxon>
        <taxon>Chromatiales</taxon>
        <taxon>Thioalkalibacteraceae</taxon>
        <taxon>Guyparkeria</taxon>
    </lineage>
</organism>
<dbReference type="AlphaFoldDB" id="A0A6I6D2Q0"/>
<dbReference type="Pfam" id="PF01878">
    <property type="entry name" value="EVE"/>
    <property type="match status" value="1"/>
</dbReference>
<sequence length="153" mass="17860">MAYWLMKSEPDAFSIDDLKRVGTEPWDGIRNYQVRNMIRDEMKPGDRAFFYHSNTKVPGIVGIMDIVSEARPDPTAFDPDEKYYDPKSDPDKPRWLLVDVKYVRHTQRVIPLTELKADPALEEMPLVRRGNRLSIMPVTEDQWEHILSLEDQG</sequence>
<evidence type="ECO:0000259" key="1">
    <source>
        <dbReference type="Pfam" id="PF01878"/>
    </source>
</evidence>
<dbReference type="InterPro" id="IPR047197">
    <property type="entry name" value="THYN1-like_EVE"/>
</dbReference>
<dbReference type="Proteomes" id="UP000427716">
    <property type="component" value="Chromosome"/>
</dbReference>
<gene>
    <name evidence="2" type="ORF">GM160_02770</name>
</gene>
<accession>A0A6I6D2Q0</accession>
<dbReference type="PANTHER" id="PTHR14087:SF7">
    <property type="entry name" value="THYMOCYTE NUCLEAR PROTEIN 1"/>
    <property type="match status" value="1"/>
</dbReference>
<dbReference type="InterPro" id="IPR015947">
    <property type="entry name" value="PUA-like_sf"/>
</dbReference>
<dbReference type="EMBL" id="CP046415">
    <property type="protein sequence ID" value="QGT77904.1"/>
    <property type="molecule type" value="Genomic_DNA"/>
</dbReference>
<protein>
    <submittedName>
        <fullName evidence="2">EVE domain-containing protein</fullName>
    </submittedName>
</protein>
<dbReference type="FunFam" id="3.10.590.10:FF:000006">
    <property type="entry name" value="Chromosome 7, whole genome shotgun sequence"/>
    <property type="match status" value="1"/>
</dbReference>
<keyword evidence="3" id="KW-1185">Reference proteome</keyword>
<dbReference type="KEGG" id="ghl:GM160_02770"/>